<dbReference type="InterPro" id="IPR051450">
    <property type="entry name" value="Gfo/Idh/MocA_Oxidoreductases"/>
</dbReference>
<gene>
    <name evidence="4" type="ORF">MHUMG1_09245</name>
</gene>
<dbReference type="Proteomes" id="UP000764110">
    <property type="component" value="Unassembled WGS sequence"/>
</dbReference>
<evidence type="ECO:0008006" key="6">
    <source>
        <dbReference type="Google" id="ProtNLM"/>
    </source>
</evidence>
<organism evidence="4 5">
    <name type="scientific">Metarhizium humberi</name>
    <dbReference type="NCBI Taxonomy" id="2596975"/>
    <lineage>
        <taxon>Eukaryota</taxon>
        <taxon>Fungi</taxon>
        <taxon>Dikarya</taxon>
        <taxon>Ascomycota</taxon>
        <taxon>Pezizomycotina</taxon>
        <taxon>Sordariomycetes</taxon>
        <taxon>Hypocreomycetidae</taxon>
        <taxon>Hypocreales</taxon>
        <taxon>Clavicipitaceae</taxon>
        <taxon>Metarhizium</taxon>
    </lineage>
</organism>
<dbReference type="SUPFAM" id="SSF51735">
    <property type="entry name" value="NAD(P)-binding Rossmann-fold domains"/>
    <property type="match status" value="1"/>
</dbReference>
<name>A0A9P8S4A3_9HYPO</name>
<dbReference type="InterPro" id="IPR000683">
    <property type="entry name" value="Gfo/Idh/MocA-like_OxRdtase_N"/>
</dbReference>
<evidence type="ECO:0000313" key="5">
    <source>
        <dbReference type="Proteomes" id="UP000764110"/>
    </source>
</evidence>
<dbReference type="Pfam" id="PF22725">
    <property type="entry name" value="GFO_IDH_MocA_C3"/>
    <property type="match status" value="1"/>
</dbReference>
<comment type="caution">
    <text evidence="4">The sequence shown here is derived from an EMBL/GenBank/DDBJ whole genome shotgun (WGS) entry which is preliminary data.</text>
</comment>
<dbReference type="Pfam" id="PF01408">
    <property type="entry name" value="GFO_IDH_MocA"/>
    <property type="match status" value="1"/>
</dbReference>
<proteinExistence type="inferred from homology"/>
<dbReference type="AlphaFoldDB" id="A0A9P8S4A3"/>
<dbReference type="Gene3D" id="3.40.50.720">
    <property type="entry name" value="NAD(P)-binding Rossmann-like Domain"/>
    <property type="match status" value="1"/>
</dbReference>
<evidence type="ECO:0000259" key="3">
    <source>
        <dbReference type="Pfam" id="PF22725"/>
    </source>
</evidence>
<reference evidence="4 5" key="1">
    <citation type="submission" date="2020-07" db="EMBL/GenBank/DDBJ databases">
        <title>Metarhizium humberi genome.</title>
        <authorList>
            <person name="Lysoe E."/>
        </authorList>
    </citation>
    <scope>NUCLEOTIDE SEQUENCE [LARGE SCALE GENOMIC DNA]</scope>
    <source>
        <strain evidence="4 5">ESALQ1638</strain>
    </source>
</reference>
<evidence type="ECO:0000313" key="4">
    <source>
        <dbReference type="EMBL" id="KAH0592998.1"/>
    </source>
</evidence>
<sequence length="239" mass="25346">MAFGLSISAAPIAVISAGIIGPRHAKTVMKNNQAKLVAVVDSSPAGSALATELRVSNYTSVDNLLNSAEQVDVAIIYAPNHTHVHLATKFAYMMVEKPVSADVRSGQDLVNCLSSGKSKVLVGHHRRFNLYILKTEQVISTGKLGDVLAVRDLGIAQAARLLPGAGRMETDEAGGAILIDMIHEIGILHFPLGRIVQVHADRIPRQRGNITDKGAAMTPKFKSGAVGNVFSFGLRPVAV</sequence>
<dbReference type="GO" id="GO:0000166">
    <property type="term" value="F:nucleotide binding"/>
    <property type="evidence" value="ECO:0007669"/>
    <property type="project" value="InterPro"/>
</dbReference>
<accession>A0A9P8S4A3</accession>
<dbReference type="PANTHER" id="PTHR43377:SF1">
    <property type="entry name" value="BILIVERDIN REDUCTASE A"/>
    <property type="match status" value="1"/>
</dbReference>
<evidence type="ECO:0000259" key="2">
    <source>
        <dbReference type="Pfam" id="PF01408"/>
    </source>
</evidence>
<keyword evidence="5" id="KW-1185">Reference proteome</keyword>
<dbReference type="SUPFAM" id="SSF55347">
    <property type="entry name" value="Glyceraldehyde-3-phosphate dehydrogenase-like, C-terminal domain"/>
    <property type="match status" value="1"/>
</dbReference>
<feature type="domain" description="GFO/IDH/MocA-like oxidoreductase" evidence="3">
    <location>
        <begin position="134"/>
        <end position="230"/>
    </location>
</feature>
<comment type="similarity">
    <text evidence="1">Belongs to the Gfo/Idh/MocA family.</text>
</comment>
<protein>
    <recommendedName>
        <fullName evidence="6">NAD(P)-binding domain protein</fullName>
    </recommendedName>
</protein>
<feature type="domain" description="Gfo/Idh/MocA-like oxidoreductase N-terminal" evidence="2">
    <location>
        <begin position="12"/>
        <end position="124"/>
    </location>
</feature>
<evidence type="ECO:0000256" key="1">
    <source>
        <dbReference type="ARBA" id="ARBA00010928"/>
    </source>
</evidence>
<dbReference type="PANTHER" id="PTHR43377">
    <property type="entry name" value="BILIVERDIN REDUCTASE A"/>
    <property type="match status" value="1"/>
</dbReference>
<dbReference type="EMBL" id="JACEFI010000024">
    <property type="protein sequence ID" value="KAH0592998.1"/>
    <property type="molecule type" value="Genomic_DNA"/>
</dbReference>
<dbReference type="InterPro" id="IPR036291">
    <property type="entry name" value="NAD(P)-bd_dom_sf"/>
</dbReference>
<dbReference type="Gene3D" id="3.30.360.10">
    <property type="entry name" value="Dihydrodipicolinate Reductase, domain 2"/>
    <property type="match status" value="1"/>
</dbReference>
<dbReference type="InterPro" id="IPR055170">
    <property type="entry name" value="GFO_IDH_MocA-like_dom"/>
</dbReference>